<evidence type="ECO:0000256" key="4">
    <source>
        <dbReference type="ARBA" id="ARBA00022989"/>
    </source>
</evidence>
<sequence>MNNDSAFTASGQSVPGQSAHTEGGFTSPSHEQASQLEKMAADMRRSLMEHQADERPDDQDGKFQRRGEHETTGPLREIMHRQDSLYKYLNWEDPLRTIGSYFLALGVLSAAHYFPWTRTALKYASIALGVVSFTEFSNRLFTKNTVLARLRPAKYSTLDESTLNATLKDVHDLLQHLTVIAQKTILGEDLSSTFICFATLTSLYLFSSLVSPFGLAILALTTAYIVPLFNTPRGKEVARNAQIQAEKIGNAAAENGKVLAQQGQEKLSQGYAKAQDGAAETKQYAGNVLSSGKQTAANASHNVANASANASNRAADAAVSTKNQAGDAFQSGKQTAANLTNKASDAAINTKNQTGNPFQGGAQTASNAASRAQELGAQGVGKLPFVNSDYVNTTFGTAGKGSSHVQGSTHAQGTSHAQGNTQFQGNDYSRAPEDILDHSKVKSDLQGGVDKTPF</sequence>
<feature type="compositionally biased region" description="Basic and acidic residues" evidence="6">
    <location>
        <begin position="39"/>
        <end position="76"/>
    </location>
</feature>
<feature type="transmembrane region" description="Helical" evidence="7">
    <location>
        <begin position="213"/>
        <end position="230"/>
    </location>
</feature>
<evidence type="ECO:0000256" key="5">
    <source>
        <dbReference type="ARBA" id="ARBA00023136"/>
    </source>
</evidence>
<accession>A0A8K0TM57</accession>
<dbReference type="AlphaFoldDB" id="A0A8K0TM57"/>
<keyword evidence="5 7" id="KW-0472">Membrane</keyword>
<evidence type="ECO:0000313" key="9">
    <source>
        <dbReference type="EMBL" id="KAH7374874.1"/>
    </source>
</evidence>
<evidence type="ECO:0000313" key="10">
    <source>
        <dbReference type="Proteomes" id="UP000813385"/>
    </source>
</evidence>
<dbReference type="GO" id="GO:0005789">
    <property type="term" value="C:endoplasmic reticulum membrane"/>
    <property type="evidence" value="ECO:0007669"/>
    <property type="project" value="UniProtKB-SubCell"/>
</dbReference>
<dbReference type="EMBL" id="JAGPXD010000001">
    <property type="protein sequence ID" value="KAH7374874.1"/>
    <property type="molecule type" value="Genomic_DNA"/>
</dbReference>
<dbReference type="Proteomes" id="UP000813385">
    <property type="component" value="Unassembled WGS sequence"/>
</dbReference>
<evidence type="ECO:0000256" key="1">
    <source>
        <dbReference type="ARBA" id="ARBA00004477"/>
    </source>
</evidence>
<evidence type="ECO:0000256" key="2">
    <source>
        <dbReference type="ARBA" id="ARBA00022692"/>
    </source>
</evidence>
<proteinExistence type="predicted"/>
<dbReference type="InterPro" id="IPR003388">
    <property type="entry name" value="Reticulon"/>
</dbReference>
<name>A0A8K0TM57_9PEZI</name>
<keyword evidence="3" id="KW-0256">Endoplasmic reticulum</keyword>
<evidence type="ECO:0000259" key="8">
    <source>
        <dbReference type="Pfam" id="PF02453"/>
    </source>
</evidence>
<evidence type="ECO:0000256" key="6">
    <source>
        <dbReference type="SAM" id="MobiDB-lite"/>
    </source>
</evidence>
<organism evidence="9 10">
    <name type="scientific">Plectosphaerella cucumerina</name>
    <dbReference type="NCBI Taxonomy" id="40658"/>
    <lineage>
        <taxon>Eukaryota</taxon>
        <taxon>Fungi</taxon>
        <taxon>Dikarya</taxon>
        <taxon>Ascomycota</taxon>
        <taxon>Pezizomycotina</taxon>
        <taxon>Sordariomycetes</taxon>
        <taxon>Hypocreomycetidae</taxon>
        <taxon>Glomerellales</taxon>
        <taxon>Plectosphaerellaceae</taxon>
        <taxon>Plectosphaerella</taxon>
    </lineage>
</organism>
<keyword evidence="2 7" id="KW-0812">Transmembrane</keyword>
<feature type="region of interest" description="Disordered" evidence="6">
    <location>
        <begin position="399"/>
        <end position="430"/>
    </location>
</feature>
<dbReference type="OrthoDB" id="567788at2759"/>
<keyword evidence="10" id="KW-1185">Reference proteome</keyword>
<evidence type="ECO:0000256" key="7">
    <source>
        <dbReference type="SAM" id="Phobius"/>
    </source>
</evidence>
<dbReference type="Pfam" id="PF02453">
    <property type="entry name" value="Reticulon"/>
    <property type="match status" value="1"/>
</dbReference>
<feature type="compositionally biased region" description="Polar residues" evidence="6">
    <location>
        <begin position="1"/>
        <end position="35"/>
    </location>
</feature>
<protein>
    <recommendedName>
        <fullName evidence="8">Reticulon domain-containing protein</fullName>
    </recommendedName>
</protein>
<feature type="region of interest" description="Disordered" evidence="6">
    <location>
        <begin position="1"/>
        <end position="76"/>
    </location>
</feature>
<comment type="subcellular location">
    <subcellularLocation>
        <location evidence="1">Endoplasmic reticulum membrane</location>
        <topology evidence="1">Multi-pass membrane protein</topology>
    </subcellularLocation>
</comment>
<keyword evidence="4 7" id="KW-1133">Transmembrane helix</keyword>
<comment type="caution">
    <text evidence="9">The sequence shown here is derived from an EMBL/GenBank/DDBJ whole genome shotgun (WGS) entry which is preliminary data.</text>
</comment>
<feature type="domain" description="Reticulon" evidence="8">
    <location>
        <begin position="89"/>
        <end position="231"/>
    </location>
</feature>
<gene>
    <name evidence="9" type="ORF">B0T11DRAFT_334363</name>
</gene>
<feature type="compositionally biased region" description="Polar residues" evidence="6">
    <location>
        <begin position="403"/>
        <end position="427"/>
    </location>
</feature>
<feature type="transmembrane region" description="Helical" evidence="7">
    <location>
        <begin position="95"/>
        <end position="114"/>
    </location>
</feature>
<reference evidence="9" key="1">
    <citation type="journal article" date="2021" name="Nat. Commun.">
        <title>Genetic determinants of endophytism in the Arabidopsis root mycobiome.</title>
        <authorList>
            <person name="Mesny F."/>
            <person name="Miyauchi S."/>
            <person name="Thiergart T."/>
            <person name="Pickel B."/>
            <person name="Atanasova L."/>
            <person name="Karlsson M."/>
            <person name="Huettel B."/>
            <person name="Barry K.W."/>
            <person name="Haridas S."/>
            <person name="Chen C."/>
            <person name="Bauer D."/>
            <person name="Andreopoulos W."/>
            <person name="Pangilinan J."/>
            <person name="LaButti K."/>
            <person name="Riley R."/>
            <person name="Lipzen A."/>
            <person name="Clum A."/>
            <person name="Drula E."/>
            <person name="Henrissat B."/>
            <person name="Kohler A."/>
            <person name="Grigoriev I.V."/>
            <person name="Martin F.M."/>
            <person name="Hacquard S."/>
        </authorList>
    </citation>
    <scope>NUCLEOTIDE SEQUENCE</scope>
    <source>
        <strain evidence="9">MPI-CAGE-AT-0016</strain>
    </source>
</reference>
<evidence type="ECO:0000256" key="3">
    <source>
        <dbReference type="ARBA" id="ARBA00022824"/>
    </source>
</evidence>